<dbReference type="GO" id="GO:0008914">
    <property type="term" value="F:leucyl-tRNA--protein transferase activity"/>
    <property type="evidence" value="ECO:0007669"/>
    <property type="project" value="UniProtKB-UniRule"/>
</dbReference>
<dbReference type="PANTHER" id="PTHR30098">
    <property type="entry name" value="LEUCYL/PHENYLALANYL-TRNA--PROTEIN TRANSFERASE"/>
    <property type="match status" value="1"/>
</dbReference>
<evidence type="ECO:0000256" key="1">
    <source>
        <dbReference type="ARBA" id="ARBA00004496"/>
    </source>
</evidence>
<evidence type="ECO:0000256" key="3">
    <source>
        <dbReference type="ARBA" id="ARBA00022679"/>
    </source>
</evidence>
<comment type="catalytic activity">
    <reaction evidence="6 15">
        <text>N-terminal L-arginyl-[protein] + L-leucyl-tRNA(Leu) = N-terminal L-leucyl-L-arginyl-[protein] + tRNA(Leu) + H(+)</text>
        <dbReference type="Rhea" id="RHEA:50416"/>
        <dbReference type="Rhea" id="RHEA-COMP:9613"/>
        <dbReference type="Rhea" id="RHEA-COMP:9622"/>
        <dbReference type="Rhea" id="RHEA-COMP:12672"/>
        <dbReference type="Rhea" id="RHEA-COMP:12673"/>
        <dbReference type="ChEBI" id="CHEBI:15378"/>
        <dbReference type="ChEBI" id="CHEBI:64719"/>
        <dbReference type="ChEBI" id="CHEBI:78442"/>
        <dbReference type="ChEBI" id="CHEBI:78494"/>
        <dbReference type="ChEBI" id="CHEBI:133044"/>
        <dbReference type="EC" id="2.3.2.6"/>
    </reaction>
</comment>
<dbReference type="RefSeq" id="WP_111739975.1">
    <property type="nucleotide sequence ID" value="NZ_LR698987.1"/>
</dbReference>
<dbReference type="FunFam" id="3.30.70.3550:FF:000001">
    <property type="entry name" value="Leucyl/phenylalanyl-tRNA--protein transferase"/>
    <property type="match status" value="1"/>
</dbReference>
<dbReference type="InterPro" id="IPR016181">
    <property type="entry name" value="Acyl_CoA_acyltransferase"/>
</dbReference>
<evidence type="ECO:0000256" key="5">
    <source>
        <dbReference type="ARBA" id="ARBA00050607"/>
    </source>
</evidence>
<evidence type="ECO:0000256" key="14">
    <source>
        <dbReference type="ARBA" id="ARBA00083640"/>
    </source>
</evidence>
<dbReference type="HAMAP" id="MF_00688">
    <property type="entry name" value="Leu_Phe_trans"/>
    <property type="match status" value="1"/>
</dbReference>
<dbReference type="Gene3D" id="3.40.630.70">
    <property type="entry name" value="Leucyl/phenylalanyl-tRNA-protein transferase, C-terminal domain"/>
    <property type="match status" value="1"/>
</dbReference>
<evidence type="ECO:0000256" key="15">
    <source>
        <dbReference type="HAMAP-Rule" id="MF_00688"/>
    </source>
</evidence>
<keyword evidence="3 15" id="KW-0808">Transferase</keyword>
<evidence type="ECO:0000256" key="12">
    <source>
        <dbReference type="ARBA" id="ARBA00077136"/>
    </source>
</evidence>
<evidence type="ECO:0000256" key="4">
    <source>
        <dbReference type="ARBA" id="ARBA00023315"/>
    </source>
</evidence>
<evidence type="ECO:0000256" key="11">
    <source>
        <dbReference type="ARBA" id="ARBA00074372"/>
    </source>
</evidence>
<evidence type="ECO:0000256" key="9">
    <source>
        <dbReference type="ARBA" id="ARBA00061535"/>
    </source>
</evidence>
<evidence type="ECO:0000256" key="2">
    <source>
        <dbReference type="ARBA" id="ARBA00022490"/>
    </source>
</evidence>
<comment type="function">
    <text evidence="8 15">Functions in the N-end rule pathway of protein degradation where it conjugates Leu, Phe and, less efficiently, Met from aminoacyl-tRNAs to the N-termini of proteins containing an N-terminal arginine or lysine.</text>
</comment>
<comment type="catalytic activity">
    <reaction evidence="5 15">
        <text>L-phenylalanyl-tRNA(Phe) + an N-terminal L-alpha-aminoacyl-[protein] = an N-terminal L-phenylalanyl-L-alpha-aminoacyl-[protein] + tRNA(Phe)</text>
        <dbReference type="Rhea" id="RHEA:43632"/>
        <dbReference type="Rhea" id="RHEA-COMP:9668"/>
        <dbReference type="Rhea" id="RHEA-COMP:9699"/>
        <dbReference type="Rhea" id="RHEA-COMP:10636"/>
        <dbReference type="Rhea" id="RHEA-COMP:10637"/>
        <dbReference type="ChEBI" id="CHEBI:78442"/>
        <dbReference type="ChEBI" id="CHEBI:78531"/>
        <dbReference type="ChEBI" id="CHEBI:78597"/>
        <dbReference type="ChEBI" id="CHEBI:83561"/>
        <dbReference type="EC" id="2.3.2.6"/>
    </reaction>
</comment>
<evidence type="ECO:0000256" key="13">
    <source>
        <dbReference type="ARBA" id="ARBA00077165"/>
    </source>
</evidence>
<dbReference type="Pfam" id="PF03588">
    <property type="entry name" value="Leu_Phe_trans"/>
    <property type="match status" value="1"/>
</dbReference>
<dbReference type="InterPro" id="IPR004616">
    <property type="entry name" value="Leu/Phe-tRNA_Trfase"/>
</dbReference>
<keyword evidence="17" id="KW-1185">Reference proteome</keyword>
<dbReference type="GO" id="GO:0030163">
    <property type="term" value="P:protein catabolic process"/>
    <property type="evidence" value="ECO:0007669"/>
    <property type="project" value="UniProtKB-UniRule"/>
</dbReference>
<dbReference type="FunFam" id="3.40.630.70:FF:000001">
    <property type="entry name" value="Leucyl/phenylalanyl-tRNA--protein transferase"/>
    <property type="match status" value="1"/>
</dbReference>
<keyword evidence="2 15" id="KW-0963">Cytoplasm</keyword>
<evidence type="ECO:0000256" key="8">
    <source>
        <dbReference type="ARBA" id="ARBA00054043"/>
    </source>
</evidence>
<protein>
    <recommendedName>
        <fullName evidence="11 15">Leucyl/phenylalanyl-tRNA--protein transferase</fullName>
        <ecNumber evidence="10 15">2.3.2.6</ecNumber>
    </recommendedName>
    <alternativeName>
        <fullName evidence="12 15">L/F-transferase</fullName>
    </alternativeName>
    <alternativeName>
        <fullName evidence="13 15">Leucyltransferase</fullName>
    </alternativeName>
    <alternativeName>
        <fullName evidence="14 15">Phenyalanyltransferase</fullName>
    </alternativeName>
</protein>
<comment type="catalytic activity">
    <reaction evidence="7 15">
        <text>N-terminal L-lysyl-[protein] + L-leucyl-tRNA(Leu) = N-terminal L-leucyl-L-lysyl-[protein] + tRNA(Leu) + H(+)</text>
        <dbReference type="Rhea" id="RHEA:12340"/>
        <dbReference type="Rhea" id="RHEA-COMP:9613"/>
        <dbReference type="Rhea" id="RHEA-COMP:9622"/>
        <dbReference type="Rhea" id="RHEA-COMP:12670"/>
        <dbReference type="Rhea" id="RHEA-COMP:12671"/>
        <dbReference type="ChEBI" id="CHEBI:15378"/>
        <dbReference type="ChEBI" id="CHEBI:65249"/>
        <dbReference type="ChEBI" id="CHEBI:78442"/>
        <dbReference type="ChEBI" id="CHEBI:78494"/>
        <dbReference type="ChEBI" id="CHEBI:133043"/>
        <dbReference type="EC" id="2.3.2.6"/>
    </reaction>
</comment>
<name>A0A2X4UKS9_9GAMM</name>
<comment type="similarity">
    <text evidence="9 15">Belongs to the L/F-transferase family.</text>
</comment>
<dbReference type="KEGG" id="lri:NCTC12151_01389"/>
<dbReference type="NCBIfam" id="TIGR00667">
    <property type="entry name" value="aat"/>
    <property type="match status" value="1"/>
</dbReference>
<dbReference type="Gene3D" id="3.30.70.3550">
    <property type="entry name" value="Leucyl/phenylalanyl-tRNA-protein transferase, N-terminal domain"/>
    <property type="match status" value="1"/>
</dbReference>
<evidence type="ECO:0000256" key="10">
    <source>
        <dbReference type="ARBA" id="ARBA00066767"/>
    </source>
</evidence>
<dbReference type="SUPFAM" id="SSF55729">
    <property type="entry name" value="Acyl-CoA N-acyltransferases (Nat)"/>
    <property type="match status" value="1"/>
</dbReference>
<evidence type="ECO:0000313" key="17">
    <source>
        <dbReference type="Proteomes" id="UP000249005"/>
    </source>
</evidence>
<dbReference type="EMBL" id="LS483470">
    <property type="protein sequence ID" value="SQI39553.1"/>
    <property type="molecule type" value="Genomic_DNA"/>
</dbReference>
<evidence type="ECO:0000256" key="6">
    <source>
        <dbReference type="ARBA" id="ARBA00050652"/>
    </source>
</evidence>
<dbReference type="EC" id="2.3.2.6" evidence="10 15"/>
<dbReference type="InterPro" id="IPR042221">
    <property type="entry name" value="Leu/Phe-tRNA_Trfase_N"/>
</dbReference>
<organism evidence="16 17">
    <name type="scientific">Leminorella richardii</name>
    <dbReference type="NCBI Taxonomy" id="158841"/>
    <lineage>
        <taxon>Bacteria</taxon>
        <taxon>Pseudomonadati</taxon>
        <taxon>Pseudomonadota</taxon>
        <taxon>Gammaproteobacteria</taxon>
        <taxon>Enterobacterales</taxon>
        <taxon>Budviciaceae</taxon>
        <taxon>Leminorella</taxon>
    </lineage>
</organism>
<reference evidence="16 17" key="1">
    <citation type="submission" date="2018-06" db="EMBL/GenBank/DDBJ databases">
        <authorList>
            <consortium name="Pathogen Informatics"/>
            <person name="Doyle S."/>
        </authorList>
    </citation>
    <scope>NUCLEOTIDE SEQUENCE [LARGE SCALE GENOMIC DNA]</scope>
    <source>
        <strain evidence="16 17">NCTC12151</strain>
    </source>
</reference>
<dbReference type="GO" id="GO:0005737">
    <property type="term" value="C:cytoplasm"/>
    <property type="evidence" value="ECO:0007669"/>
    <property type="project" value="UniProtKB-SubCell"/>
</dbReference>
<evidence type="ECO:0000256" key="7">
    <source>
        <dbReference type="ARBA" id="ARBA00051538"/>
    </source>
</evidence>
<proteinExistence type="inferred from homology"/>
<keyword evidence="4 15" id="KW-0012">Acyltransferase</keyword>
<comment type="subcellular location">
    <subcellularLocation>
        <location evidence="1 15">Cytoplasm</location>
    </subcellularLocation>
</comment>
<sequence>MPLIQLSPHSIEFPPIDLALDDPNGLLALGGDLSPERLKNAYWNGIFPWFSPDDPILWWSPDPRAVLFPSELHVSRSMNKFIRRTTFQVTLNHAFAQVINACASERDEGTWIAPKMQQAYLQLHQQGVAHSVEVWQGEALIGGLYGIAQGAMFCGESMFSRESNASKLALYALCQHFLGYGGQLIDCQILNDHTASLGAVEISRQDYQQRLLALRDTPLPAPCWQSQILDFMF</sequence>
<accession>A0A2X4UKS9</accession>
<dbReference type="OrthoDB" id="9790282at2"/>
<dbReference type="PANTHER" id="PTHR30098:SF2">
    <property type="entry name" value="LEUCYL_PHENYLALANYL-TRNA--PROTEIN TRANSFERASE"/>
    <property type="match status" value="1"/>
</dbReference>
<dbReference type="InterPro" id="IPR042203">
    <property type="entry name" value="Leu/Phe-tRNA_Trfase_C"/>
</dbReference>
<gene>
    <name evidence="15 16" type="primary">aat</name>
    <name evidence="16" type="ORF">NCTC12151_01389</name>
</gene>
<evidence type="ECO:0000313" key="16">
    <source>
        <dbReference type="EMBL" id="SQI39553.1"/>
    </source>
</evidence>
<dbReference type="Proteomes" id="UP000249005">
    <property type="component" value="Chromosome 1"/>
</dbReference>
<dbReference type="AlphaFoldDB" id="A0A2X4UKS9"/>